<keyword evidence="3" id="KW-1185">Reference proteome</keyword>
<gene>
    <name evidence="2" type="ORF">G7078_04760</name>
</gene>
<dbReference type="Pfam" id="PF01963">
    <property type="entry name" value="TraB_PrgY_gumN"/>
    <property type="match status" value="1"/>
</dbReference>
<evidence type="ECO:0000256" key="1">
    <source>
        <dbReference type="SAM" id="SignalP"/>
    </source>
</evidence>
<name>A0A6G7ZMF4_9SPHN</name>
<sequence length="319" mass="34071">MERIEKRVGMLKSSKLCAAALVVLTVPAQAQAPAAASADEIIVTAVRTGAPVWRVTSGGSTLVLVGAIDDVAAGTNWRPQALAETVSKSDRVMFPQMVSVGISPFSIVGYYAKWKRRARLPQGQSLSAMLGPADAARLQRLARSGFVPADFDRWHPLHLAFNMQDRLRKQTKLMEGPVTTVARAASKYKVPRVAIDRTSASYMLGSVFASQPAEHLPCLRATIGALEAGPDGLRKRSRDWANKQVQASLAAPASALGQSCWPSNTRLPASATLFNRAVGALHARGTTLAVLKLNALASNGGLLDRLRASGFQIEGPAWR</sequence>
<evidence type="ECO:0008006" key="4">
    <source>
        <dbReference type="Google" id="ProtNLM"/>
    </source>
</evidence>
<proteinExistence type="predicted"/>
<dbReference type="InterPro" id="IPR002816">
    <property type="entry name" value="TraB/PrgY/GumN_fam"/>
</dbReference>
<organism evidence="2 3">
    <name type="scientific">Sphingomonas sinipercae</name>
    <dbReference type="NCBI Taxonomy" id="2714944"/>
    <lineage>
        <taxon>Bacteria</taxon>
        <taxon>Pseudomonadati</taxon>
        <taxon>Pseudomonadota</taxon>
        <taxon>Alphaproteobacteria</taxon>
        <taxon>Sphingomonadales</taxon>
        <taxon>Sphingomonadaceae</taxon>
        <taxon>Sphingomonas</taxon>
    </lineage>
</organism>
<feature type="signal peptide" evidence="1">
    <location>
        <begin position="1"/>
        <end position="30"/>
    </location>
</feature>
<accession>A0A6G7ZMF4</accession>
<reference evidence="2 3" key="1">
    <citation type="submission" date="2020-03" db="EMBL/GenBank/DDBJ databases">
        <title>Sphingomonas sp. nov., isolated from fish.</title>
        <authorList>
            <person name="Hyun D.-W."/>
            <person name="Bae J.-W."/>
        </authorList>
    </citation>
    <scope>NUCLEOTIDE SEQUENCE [LARGE SCALE GENOMIC DNA]</scope>
    <source>
        <strain evidence="2 3">HDW15C</strain>
    </source>
</reference>
<feature type="chain" id="PRO_5026014663" description="TraB/GumN family protein" evidence="1">
    <location>
        <begin position="31"/>
        <end position="319"/>
    </location>
</feature>
<dbReference type="EMBL" id="CP049871">
    <property type="protein sequence ID" value="QIL02164.1"/>
    <property type="molecule type" value="Genomic_DNA"/>
</dbReference>
<keyword evidence="1" id="KW-0732">Signal</keyword>
<dbReference type="AlphaFoldDB" id="A0A6G7ZMF4"/>
<evidence type="ECO:0000313" key="3">
    <source>
        <dbReference type="Proteomes" id="UP000502502"/>
    </source>
</evidence>
<protein>
    <recommendedName>
        <fullName evidence="4">TraB/GumN family protein</fullName>
    </recommendedName>
</protein>
<dbReference type="RefSeq" id="WP_166093524.1">
    <property type="nucleotide sequence ID" value="NZ_CP049871.1"/>
</dbReference>
<dbReference type="Proteomes" id="UP000502502">
    <property type="component" value="Chromosome"/>
</dbReference>
<dbReference type="KEGG" id="ssin:G7078_04760"/>
<evidence type="ECO:0000313" key="2">
    <source>
        <dbReference type="EMBL" id="QIL02164.1"/>
    </source>
</evidence>